<comment type="caution">
    <text evidence="5">The sequence shown here is derived from an EMBL/GenBank/DDBJ whole genome shotgun (WGS) entry which is preliminary data.</text>
</comment>
<dbReference type="Gene3D" id="3.40.50.1460">
    <property type="match status" value="1"/>
</dbReference>
<proteinExistence type="inferred from homology"/>
<dbReference type="Proteomes" id="UP001445335">
    <property type="component" value="Unassembled WGS sequence"/>
</dbReference>
<evidence type="ECO:0000256" key="1">
    <source>
        <dbReference type="ARBA" id="ARBA00004687"/>
    </source>
</evidence>
<keyword evidence="4" id="KW-0732">Signal</keyword>
<dbReference type="GO" id="GO:0003923">
    <property type="term" value="F:GPI-anchor transamidase activity"/>
    <property type="evidence" value="ECO:0007669"/>
    <property type="project" value="InterPro"/>
</dbReference>
<evidence type="ECO:0000313" key="5">
    <source>
        <dbReference type="EMBL" id="KAK9828109.1"/>
    </source>
</evidence>
<accession>A0AAW1R326</accession>
<dbReference type="InterPro" id="IPR028361">
    <property type="entry name" value="GPI_transamidase"/>
</dbReference>
<dbReference type="GO" id="GO:0006508">
    <property type="term" value="P:proteolysis"/>
    <property type="evidence" value="ECO:0007669"/>
    <property type="project" value="InterPro"/>
</dbReference>
<dbReference type="EMBL" id="JALJOU010000052">
    <property type="protein sequence ID" value="KAK9828109.1"/>
    <property type="molecule type" value="Genomic_DNA"/>
</dbReference>
<dbReference type="InterPro" id="IPR001096">
    <property type="entry name" value="Peptidase_C13"/>
</dbReference>
<sequence length="223" mass="24343">MALHRDIDLQPALLPIPVDYRGEQVNVESFLSVLTGAPVALTMSQRPAAQHDSNVLVYLTGHGGNGFLKFQDREELTAGQLAGAVATMRFRRLLLAVDTCQAASLPAALATPGVVVMASSLVGEDSFSHHMDGDIGVPVIDRFTFHLARFLAGLAPRSNATLQQLADFMRHQALASTFYMRSDLLSERLEELRAPPIRRARMLLAQMPWAATTLRVIAICPRS</sequence>
<evidence type="ECO:0000256" key="4">
    <source>
        <dbReference type="ARBA" id="ARBA00022729"/>
    </source>
</evidence>
<dbReference type="PANTHER" id="PTHR48067">
    <property type="entry name" value="GPI-ANCHOR TRANSAMIDASE"/>
    <property type="match status" value="1"/>
</dbReference>
<dbReference type="Pfam" id="PF01650">
    <property type="entry name" value="Peptidase_C13"/>
    <property type="match status" value="1"/>
</dbReference>
<comment type="pathway">
    <text evidence="1">Glycolipid biosynthesis; glycosylphosphatidylinositol-anchor biosynthesis.</text>
</comment>
<dbReference type="GO" id="GO:0006506">
    <property type="term" value="P:GPI anchor biosynthetic process"/>
    <property type="evidence" value="ECO:0007669"/>
    <property type="project" value="UniProtKB-KW"/>
</dbReference>
<evidence type="ECO:0000256" key="2">
    <source>
        <dbReference type="ARBA" id="ARBA00009941"/>
    </source>
</evidence>
<protein>
    <recommendedName>
        <fullName evidence="7">GPI-anchor transamidase</fullName>
    </recommendedName>
</protein>
<reference evidence="5 6" key="1">
    <citation type="journal article" date="2024" name="Nat. Commun.">
        <title>Phylogenomics reveals the evolutionary origins of lichenization in chlorophyte algae.</title>
        <authorList>
            <person name="Puginier C."/>
            <person name="Libourel C."/>
            <person name="Otte J."/>
            <person name="Skaloud P."/>
            <person name="Haon M."/>
            <person name="Grisel S."/>
            <person name="Petersen M."/>
            <person name="Berrin J.G."/>
            <person name="Delaux P.M."/>
            <person name="Dal Grande F."/>
            <person name="Keller J."/>
        </authorList>
    </citation>
    <scope>NUCLEOTIDE SEQUENCE [LARGE SCALE GENOMIC DNA]</scope>
    <source>
        <strain evidence="5 6">SAG 245.80</strain>
    </source>
</reference>
<dbReference type="AlphaFoldDB" id="A0AAW1R326"/>
<dbReference type="GO" id="GO:0042765">
    <property type="term" value="C:GPI-anchor transamidase complex"/>
    <property type="evidence" value="ECO:0007669"/>
    <property type="project" value="InterPro"/>
</dbReference>
<evidence type="ECO:0008006" key="7">
    <source>
        <dbReference type="Google" id="ProtNLM"/>
    </source>
</evidence>
<dbReference type="GO" id="GO:0016255">
    <property type="term" value="P:attachment of GPI anchor to protein"/>
    <property type="evidence" value="ECO:0007669"/>
    <property type="project" value="InterPro"/>
</dbReference>
<name>A0AAW1R326_9CHLO</name>
<dbReference type="PANTHER" id="PTHR48067:SF1">
    <property type="entry name" value="GPI-ANCHOR TRANSAMIDASE"/>
    <property type="match status" value="1"/>
</dbReference>
<keyword evidence="6" id="KW-1185">Reference proteome</keyword>
<organism evidence="5 6">
    <name type="scientific">Elliptochloris bilobata</name>
    <dbReference type="NCBI Taxonomy" id="381761"/>
    <lineage>
        <taxon>Eukaryota</taxon>
        <taxon>Viridiplantae</taxon>
        <taxon>Chlorophyta</taxon>
        <taxon>core chlorophytes</taxon>
        <taxon>Trebouxiophyceae</taxon>
        <taxon>Trebouxiophyceae incertae sedis</taxon>
        <taxon>Elliptochloris clade</taxon>
        <taxon>Elliptochloris</taxon>
    </lineage>
</organism>
<evidence type="ECO:0000313" key="6">
    <source>
        <dbReference type="Proteomes" id="UP001445335"/>
    </source>
</evidence>
<gene>
    <name evidence="5" type="ORF">WJX81_005327</name>
</gene>
<comment type="similarity">
    <text evidence="2">Belongs to the peptidase C13 family.</text>
</comment>
<dbReference type="PRINTS" id="PR00776">
    <property type="entry name" value="HEMOGLOBNASE"/>
</dbReference>
<evidence type="ECO:0000256" key="3">
    <source>
        <dbReference type="ARBA" id="ARBA00022502"/>
    </source>
</evidence>
<keyword evidence="3" id="KW-0337">GPI-anchor biosynthesis</keyword>